<dbReference type="AlphaFoldDB" id="A0AAE0ZQP3"/>
<reference evidence="1" key="1">
    <citation type="journal article" date="2023" name="G3 (Bethesda)">
        <title>A reference genome for the long-term kleptoplast-retaining sea slug Elysia crispata morphotype clarki.</title>
        <authorList>
            <person name="Eastman K.E."/>
            <person name="Pendleton A.L."/>
            <person name="Shaikh M.A."/>
            <person name="Suttiyut T."/>
            <person name="Ogas R."/>
            <person name="Tomko P."/>
            <person name="Gavelis G."/>
            <person name="Widhalm J.R."/>
            <person name="Wisecaver J.H."/>
        </authorList>
    </citation>
    <scope>NUCLEOTIDE SEQUENCE</scope>
    <source>
        <strain evidence="1">ECLA1</strain>
    </source>
</reference>
<dbReference type="Proteomes" id="UP001283361">
    <property type="component" value="Unassembled WGS sequence"/>
</dbReference>
<accession>A0AAE0ZQP3</accession>
<gene>
    <name evidence="1" type="ORF">RRG08_022264</name>
</gene>
<keyword evidence="2" id="KW-1185">Reference proteome</keyword>
<dbReference type="EMBL" id="JAWDGP010003531">
    <property type="protein sequence ID" value="KAK3773553.1"/>
    <property type="molecule type" value="Genomic_DNA"/>
</dbReference>
<sequence>MIHVQDYFPSQSQCLYKWNVIYLRLAETAFVKALGPQTAGTTIIRQLLGRVSCNWDSRRAVFRRISVRKTKRRAQPCFVELLSWPLLPFSYPLSFTPT</sequence>
<organism evidence="1 2">
    <name type="scientific">Elysia crispata</name>
    <name type="common">lettuce slug</name>
    <dbReference type="NCBI Taxonomy" id="231223"/>
    <lineage>
        <taxon>Eukaryota</taxon>
        <taxon>Metazoa</taxon>
        <taxon>Spiralia</taxon>
        <taxon>Lophotrochozoa</taxon>
        <taxon>Mollusca</taxon>
        <taxon>Gastropoda</taxon>
        <taxon>Heterobranchia</taxon>
        <taxon>Euthyneura</taxon>
        <taxon>Panpulmonata</taxon>
        <taxon>Sacoglossa</taxon>
        <taxon>Placobranchoidea</taxon>
        <taxon>Plakobranchidae</taxon>
        <taxon>Elysia</taxon>
    </lineage>
</organism>
<protein>
    <submittedName>
        <fullName evidence="1">Uncharacterized protein</fullName>
    </submittedName>
</protein>
<evidence type="ECO:0000313" key="2">
    <source>
        <dbReference type="Proteomes" id="UP001283361"/>
    </source>
</evidence>
<evidence type="ECO:0000313" key="1">
    <source>
        <dbReference type="EMBL" id="KAK3773553.1"/>
    </source>
</evidence>
<comment type="caution">
    <text evidence="1">The sequence shown here is derived from an EMBL/GenBank/DDBJ whole genome shotgun (WGS) entry which is preliminary data.</text>
</comment>
<name>A0AAE0ZQP3_9GAST</name>
<proteinExistence type="predicted"/>